<organism evidence="1 2">
    <name type="scientific">Trifolium pratense</name>
    <name type="common">Red clover</name>
    <dbReference type="NCBI Taxonomy" id="57577"/>
    <lineage>
        <taxon>Eukaryota</taxon>
        <taxon>Viridiplantae</taxon>
        <taxon>Streptophyta</taxon>
        <taxon>Embryophyta</taxon>
        <taxon>Tracheophyta</taxon>
        <taxon>Spermatophyta</taxon>
        <taxon>Magnoliopsida</taxon>
        <taxon>eudicotyledons</taxon>
        <taxon>Gunneridae</taxon>
        <taxon>Pentapetalae</taxon>
        <taxon>rosids</taxon>
        <taxon>fabids</taxon>
        <taxon>Fabales</taxon>
        <taxon>Fabaceae</taxon>
        <taxon>Papilionoideae</taxon>
        <taxon>50 kb inversion clade</taxon>
        <taxon>NPAAA clade</taxon>
        <taxon>Hologalegina</taxon>
        <taxon>IRL clade</taxon>
        <taxon>Trifolieae</taxon>
        <taxon>Trifolium</taxon>
    </lineage>
</organism>
<name>A0A2K3KLP7_TRIPR</name>
<protein>
    <submittedName>
        <fullName evidence="1">Uncharacterized protein</fullName>
    </submittedName>
</protein>
<reference evidence="1 2" key="2">
    <citation type="journal article" date="2017" name="Front. Plant Sci.">
        <title>Gene Classification and Mining of Molecular Markers Useful in Red Clover (Trifolium pratense) Breeding.</title>
        <authorList>
            <person name="Istvanek J."/>
            <person name="Dluhosova J."/>
            <person name="Dluhos P."/>
            <person name="Patkova L."/>
            <person name="Nedelnik J."/>
            <person name="Repkova J."/>
        </authorList>
    </citation>
    <scope>NUCLEOTIDE SEQUENCE [LARGE SCALE GENOMIC DNA]</scope>
    <source>
        <strain evidence="2">cv. Tatra</strain>
        <tissue evidence="1">Young leaves</tissue>
    </source>
</reference>
<dbReference type="Proteomes" id="UP000236291">
    <property type="component" value="Unassembled WGS sequence"/>
</dbReference>
<dbReference type="AlphaFoldDB" id="A0A2K3KLP7"/>
<comment type="caution">
    <text evidence="1">The sequence shown here is derived from an EMBL/GenBank/DDBJ whole genome shotgun (WGS) entry which is preliminary data.</text>
</comment>
<sequence length="97" mass="11066">SSESSDLNRQLRLFYSYRDYRLLAPSRGGLLFLIKLSFITSSPTIVVGQPLFHGCNMPPLTSPLESRRPPLDPPPPFKAAVSHTRLPYVIFFFCFFM</sequence>
<dbReference type="EMBL" id="ASHM01101203">
    <property type="protein sequence ID" value="PNX67163.1"/>
    <property type="molecule type" value="Genomic_DNA"/>
</dbReference>
<accession>A0A2K3KLP7</accession>
<proteinExistence type="predicted"/>
<evidence type="ECO:0000313" key="1">
    <source>
        <dbReference type="EMBL" id="PNX67163.1"/>
    </source>
</evidence>
<gene>
    <name evidence="1" type="ORF">L195_g055478</name>
</gene>
<evidence type="ECO:0000313" key="2">
    <source>
        <dbReference type="Proteomes" id="UP000236291"/>
    </source>
</evidence>
<feature type="non-terminal residue" evidence="1">
    <location>
        <position position="1"/>
    </location>
</feature>
<reference evidence="1 2" key="1">
    <citation type="journal article" date="2014" name="Am. J. Bot.">
        <title>Genome assembly and annotation for red clover (Trifolium pratense; Fabaceae).</title>
        <authorList>
            <person name="Istvanek J."/>
            <person name="Jaros M."/>
            <person name="Krenek A."/>
            <person name="Repkova J."/>
        </authorList>
    </citation>
    <scope>NUCLEOTIDE SEQUENCE [LARGE SCALE GENOMIC DNA]</scope>
    <source>
        <strain evidence="2">cv. Tatra</strain>
        <tissue evidence="1">Young leaves</tissue>
    </source>
</reference>